<dbReference type="InterPro" id="IPR003340">
    <property type="entry name" value="B3_DNA-bd"/>
</dbReference>
<evidence type="ECO:0000256" key="2">
    <source>
        <dbReference type="ARBA" id="ARBA00023125"/>
    </source>
</evidence>
<dbReference type="Gene3D" id="2.40.330.10">
    <property type="entry name" value="DNA-binding pseudobarrel domain"/>
    <property type="match status" value="1"/>
</dbReference>
<keyword evidence="1" id="KW-0805">Transcription regulation</keyword>
<keyword evidence="3" id="KW-0804">Transcription</keyword>
<comment type="caution">
    <text evidence="6">The sequence shown here is derived from an EMBL/GenBank/DDBJ whole genome shotgun (WGS) entry which is preliminary data.</text>
</comment>
<evidence type="ECO:0000256" key="1">
    <source>
        <dbReference type="ARBA" id="ARBA00023015"/>
    </source>
</evidence>
<evidence type="ECO:0000313" key="6">
    <source>
        <dbReference type="EMBL" id="KAI3438221.1"/>
    </source>
</evidence>
<name>A0A9D4Z2F6_CHLVU</name>
<evidence type="ECO:0000313" key="7">
    <source>
        <dbReference type="Proteomes" id="UP001055712"/>
    </source>
</evidence>
<feature type="region of interest" description="Disordered" evidence="5">
    <location>
        <begin position="542"/>
        <end position="635"/>
    </location>
</feature>
<dbReference type="GO" id="GO:0003677">
    <property type="term" value="F:DNA binding"/>
    <property type="evidence" value="ECO:0007669"/>
    <property type="project" value="UniProtKB-KW"/>
</dbReference>
<evidence type="ECO:0000256" key="5">
    <source>
        <dbReference type="SAM" id="MobiDB-lite"/>
    </source>
</evidence>
<dbReference type="AlphaFoldDB" id="A0A9D4Z2F6"/>
<dbReference type="InterPro" id="IPR015300">
    <property type="entry name" value="DNA-bd_pseudobarrel_sf"/>
</dbReference>
<proteinExistence type="predicted"/>
<evidence type="ECO:0000256" key="4">
    <source>
        <dbReference type="ARBA" id="ARBA00023242"/>
    </source>
</evidence>
<keyword evidence="4" id="KW-0539">Nucleus</keyword>
<feature type="compositionally biased region" description="Acidic residues" evidence="5">
    <location>
        <begin position="601"/>
        <end position="616"/>
    </location>
</feature>
<gene>
    <name evidence="6" type="ORF">D9Q98_000658</name>
</gene>
<organism evidence="6 7">
    <name type="scientific">Chlorella vulgaris</name>
    <name type="common">Green alga</name>
    <dbReference type="NCBI Taxonomy" id="3077"/>
    <lineage>
        <taxon>Eukaryota</taxon>
        <taxon>Viridiplantae</taxon>
        <taxon>Chlorophyta</taxon>
        <taxon>core chlorophytes</taxon>
        <taxon>Trebouxiophyceae</taxon>
        <taxon>Chlorellales</taxon>
        <taxon>Chlorellaceae</taxon>
        <taxon>Chlorella clade</taxon>
        <taxon>Chlorella</taxon>
    </lineage>
</organism>
<accession>A0A9D4Z2F6</accession>
<reference evidence="6" key="1">
    <citation type="journal article" date="2019" name="Plant J.">
        <title>Chlorella vulgaris genome assembly and annotation reveals the molecular basis for metabolic acclimation to high light conditions.</title>
        <authorList>
            <person name="Cecchin M."/>
            <person name="Marcolungo L."/>
            <person name="Rossato M."/>
            <person name="Girolomoni L."/>
            <person name="Cosentino E."/>
            <person name="Cuine S."/>
            <person name="Li-Beisson Y."/>
            <person name="Delledonne M."/>
            <person name="Ballottari M."/>
        </authorList>
    </citation>
    <scope>NUCLEOTIDE SEQUENCE</scope>
    <source>
        <strain evidence="6">211/11P</strain>
    </source>
</reference>
<protein>
    <submittedName>
        <fullName evidence="6">Uncharacterized protein</fullName>
    </submittedName>
</protein>
<dbReference type="SUPFAM" id="SSF101936">
    <property type="entry name" value="DNA-binding pseudobarrel domain"/>
    <property type="match status" value="1"/>
</dbReference>
<keyword evidence="2" id="KW-0238">DNA-binding</keyword>
<evidence type="ECO:0000256" key="3">
    <source>
        <dbReference type="ARBA" id="ARBA00023163"/>
    </source>
</evidence>
<dbReference type="EMBL" id="SIDB01000001">
    <property type="protein sequence ID" value="KAI3438221.1"/>
    <property type="molecule type" value="Genomic_DNA"/>
</dbReference>
<feature type="compositionally biased region" description="Low complexity" evidence="5">
    <location>
        <begin position="553"/>
        <end position="578"/>
    </location>
</feature>
<sequence>MADPDECDTNLASFNQAMARQQADIGAMIVVDGMGDDALVNLELAANSTPTLSPFVEGLRSRQRERRDADKGSVSRREAAARCDATGAHIQDIVQPGLKVPKCHAAIGGETSNRLRESEPEQRVQVPGVHTHNYPVNAETIYGPAPHGCSYRDPFFRGLTCYTGHALGGCVHGIGGCGDCLFIDANPIVQKQVGATVPWDRRVVEAQVALSRSFGCHIFMASGQSAASALQAVLPGPEGRSARVVVPFGGQPVPFILCLDGTGSLDIVVCSEHFSMMHFQPLRGGLVAATAAFSSAMHGPSPGLMARMVATVEYFNEQDASYRSVEARVANTRQALVDLEATMAPLAAAHQQATNAAAAVEDHFRLAQLQALPQVLLHLQGMVPLLQQAMQPVDHLTALSPRRAHRELARKSREEYDKQVTRHAGGAHPQQLQPVAEGLVLNCFTKVMRPSHCGLHYVLNVPPKIVHQHMSHLLGQPFRLRGGGKEWECRLQAYEAPSRSHAQHRLTAWRKCVQHMKLEVNNIVTVKVVTEGSSTILEVTAQRGSAGSGGGAQQQQQQQGDGGAHTQQLQHQHQRAAASPHLRARRVSPAALRGATTYSETSDDELISDTDEEEENGPLVTAPSAGGDDPLALAQPYPQQITSPFASQAWDASARSFGSQHLQGCTQEQLQAALQVASTAYQCQMPALLQLQQQQVLQPSGSAGMRAWGGGAVELGGASLATLHPSTAMHPQGIPDHLQLPVSEGPWAWHEAGPLGYGGVGGSWGGPGSGIGGDTGGVETAAAPSAGADDAMMAMYQQFGQTGASPSASQGLSICEGMGAEENATSMDLEWGPPVPFRPPGDICFVPVCSSGGTAAVQGTNSCQ</sequence>
<dbReference type="CDD" id="cd10017">
    <property type="entry name" value="B3_DNA"/>
    <property type="match status" value="1"/>
</dbReference>
<dbReference type="Proteomes" id="UP001055712">
    <property type="component" value="Unassembled WGS sequence"/>
</dbReference>
<keyword evidence="7" id="KW-1185">Reference proteome</keyword>
<reference evidence="6" key="2">
    <citation type="submission" date="2020-11" db="EMBL/GenBank/DDBJ databases">
        <authorList>
            <person name="Cecchin M."/>
            <person name="Marcolungo L."/>
            <person name="Rossato M."/>
            <person name="Girolomoni L."/>
            <person name="Cosentino E."/>
            <person name="Cuine S."/>
            <person name="Li-Beisson Y."/>
            <person name="Delledonne M."/>
            <person name="Ballottari M."/>
        </authorList>
    </citation>
    <scope>NUCLEOTIDE SEQUENCE</scope>
    <source>
        <strain evidence="6">211/11P</strain>
        <tissue evidence="6">Whole cell</tissue>
    </source>
</reference>